<feature type="compositionally biased region" description="Polar residues" evidence="4">
    <location>
        <begin position="2325"/>
        <end position="2334"/>
    </location>
</feature>
<dbReference type="InterPro" id="IPR015943">
    <property type="entry name" value="WD40/YVTN_repeat-like_dom_sf"/>
</dbReference>
<feature type="region of interest" description="Disordered" evidence="4">
    <location>
        <begin position="2307"/>
        <end position="2336"/>
    </location>
</feature>
<feature type="compositionally biased region" description="Polar residues" evidence="4">
    <location>
        <begin position="1838"/>
        <end position="1851"/>
    </location>
</feature>
<dbReference type="Gene3D" id="1.25.10.10">
    <property type="entry name" value="Leucine-rich Repeat Variant"/>
    <property type="match status" value="1"/>
</dbReference>
<dbReference type="Gene3D" id="1.10.1540.10">
    <property type="entry name" value="BEACH domain"/>
    <property type="match status" value="1"/>
</dbReference>
<protein>
    <recommendedName>
        <fullName evidence="9">WD repeat-and FYVE domain-containing protein 4</fullName>
    </recommendedName>
</protein>
<dbReference type="Pfam" id="PF23295">
    <property type="entry name" value="Arm_4"/>
    <property type="match status" value="1"/>
</dbReference>
<dbReference type="InterPro" id="IPR023362">
    <property type="entry name" value="PH-BEACH_dom"/>
</dbReference>
<dbReference type="SUPFAM" id="SSF48371">
    <property type="entry name" value="ARM repeat"/>
    <property type="match status" value="1"/>
</dbReference>
<comment type="caution">
    <text evidence="7">The sequence shown here is derived from an EMBL/GenBank/DDBJ whole genome shotgun (WGS) entry which is preliminary data.</text>
</comment>
<dbReference type="PROSITE" id="PS51783">
    <property type="entry name" value="PH_BEACH"/>
    <property type="match status" value="1"/>
</dbReference>
<feature type="region of interest" description="Disordered" evidence="4">
    <location>
        <begin position="1"/>
        <end position="40"/>
    </location>
</feature>
<organism evidence="7 8">
    <name type="scientific">Bos mutus</name>
    <name type="common">wild yak</name>
    <dbReference type="NCBI Taxonomy" id="72004"/>
    <lineage>
        <taxon>Eukaryota</taxon>
        <taxon>Metazoa</taxon>
        <taxon>Chordata</taxon>
        <taxon>Craniata</taxon>
        <taxon>Vertebrata</taxon>
        <taxon>Euteleostomi</taxon>
        <taxon>Mammalia</taxon>
        <taxon>Eutheria</taxon>
        <taxon>Laurasiatheria</taxon>
        <taxon>Artiodactyla</taxon>
        <taxon>Ruminantia</taxon>
        <taxon>Pecora</taxon>
        <taxon>Bovidae</taxon>
        <taxon>Bovinae</taxon>
        <taxon>Bos</taxon>
    </lineage>
</organism>
<feature type="domain" description="BEACH-type PH" evidence="6">
    <location>
        <begin position="2388"/>
        <end position="2513"/>
    </location>
</feature>
<evidence type="ECO:0008006" key="9">
    <source>
        <dbReference type="Google" id="ProtNLM"/>
    </source>
</evidence>
<dbReference type="InterPro" id="IPR036322">
    <property type="entry name" value="WD40_repeat_dom_sf"/>
</dbReference>
<evidence type="ECO:0000256" key="1">
    <source>
        <dbReference type="ARBA" id="ARBA00022574"/>
    </source>
</evidence>
<dbReference type="Gene3D" id="2.130.10.10">
    <property type="entry name" value="YVTN repeat-like/Quinoprotein amine dehydrogenase"/>
    <property type="match status" value="1"/>
</dbReference>
<dbReference type="InterPro" id="IPR056252">
    <property type="entry name" value="Alfy-like_Arm-like"/>
</dbReference>
<dbReference type="SMART" id="SM01026">
    <property type="entry name" value="Beach"/>
    <property type="match status" value="1"/>
</dbReference>
<dbReference type="PANTHER" id="PTHR46108:SF3">
    <property type="entry name" value="WD REPEAT- AND FYVE DOMAIN-CONTAINING PROTEIN 4"/>
    <property type="match status" value="1"/>
</dbReference>
<evidence type="ECO:0000313" key="7">
    <source>
        <dbReference type="EMBL" id="MXQ85755.1"/>
    </source>
</evidence>
<dbReference type="SUPFAM" id="SSF50729">
    <property type="entry name" value="PH domain-like"/>
    <property type="match status" value="1"/>
</dbReference>
<dbReference type="Pfam" id="PF00400">
    <property type="entry name" value="WD40"/>
    <property type="match status" value="2"/>
</dbReference>
<dbReference type="PANTHER" id="PTHR46108">
    <property type="entry name" value="BLUE CHEESE"/>
    <property type="match status" value="1"/>
</dbReference>
<evidence type="ECO:0000256" key="4">
    <source>
        <dbReference type="SAM" id="MobiDB-lite"/>
    </source>
</evidence>
<evidence type="ECO:0000259" key="5">
    <source>
        <dbReference type="PROSITE" id="PS50197"/>
    </source>
</evidence>
<dbReference type="InterPro" id="IPR011993">
    <property type="entry name" value="PH-like_dom_sf"/>
</dbReference>
<evidence type="ECO:0000256" key="2">
    <source>
        <dbReference type="ARBA" id="ARBA00022737"/>
    </source>
</evidence>
<feature type="repeat" description="WD" evidence="3">
    <location>
        <begin position="2987"/>
        <end position="3028"/>
    </location>
</feature>
<dbReference type="InterPro" id="IPR001680">
    <property type="entry name" value="WD40_rpt"/>
</dbReference>
<dbReference type="CDD" id="cd06071">
    <property type="entry name" value="Beach"/>
    <property type="match status" value="1"/>
</dbReference>
<feature type="compositionally biased region" description="Basic and acidic residues" evidence="4">
    <location>
        <begin position="2315"/>
        <end position="2324"/>
    </location>
</feature>
<dbReference type="EMBL" id="VBQZ03000028">
    <property type="protein sequence ID" value="MXQ85755.1"/>
    <property type="molecule type" value="Genomic_DNA"/>
</dbReference>
<dbReference type="InterPro" id="IPR016024">
    <property type="entry name" value="ARM-type_fold"/>
</dbReference>
<dbReference type="FunFam" id="1.10.1540.10:FF:000002">
    <property type="entry name" value="WD repeat and FYVE domain containing 3"/>
    <property type="match status" value="1"/>
</dbReference>
<accession>A0A6B0R7K7</accession>
<dbReference type="SUPFAM" id="SSF50978">
    <property type="entry name" value="WD40 repeat-like"/>
    <property type="match status" value="1"/>
</dbReference>
<dbReference type="SUPFAM" id="SSF81837">
    <property type="entry name" value="BEACH domain"/>
    <property type="match status" value="1"/>
</dbReference>
<feature type="region of interest" description="Disordered" evidence="4">
    <location>
        <begin position="941"/>
        <end position="993"/>
    </location>
</feature>
<keyword evidence="8" id="KW-1185">Reference proteome</keyword>
<dbReference type="InterPro" id="IPR051944">
    <property type="entry name" value="BEACH_domain_protein"/>
</dbReference>
<dbReference type="InterPro" id="IPR019775">
    <property type="entry name" value="WD40_repeat_CS"/>
</dbReference>
<dbReference type="PROSITE" id="PS50294">
    <property type="entry name" value="WD_REPEATS_REGION"/>
    <property type="match status" value="1"/>
</dbReference>
<feature type="domain" description="BEACH" evidence="5">
    <location>
        <begin position="2524"/>
        <end position="2817"/>
    </location>
</feature>
<dbReference type="Pfam" id="PF14844">
    <property type="entry name" value="PH_BEACH"/>
    <property type="match status" value="1"/>
</dbReference>
<keyword evidence="1 3" id="KW-0853">WD repeat</keyword>
<gene>
    <name evidence="7" type="ORF">E5288_WYG016443</name>
</gene>
<dbReference type="PROSITE" id="PS50082">
    <property type="entry name" value="WD_REPEATS_2"/>
    <property type="match status" value="1"/>
</dbReference>
<dbReference type="Pfam" id="PF02138">
    <property type="entry name" value="Beach"/>
    <property type="match status" value="1"/>
</dbReference>
<dbReference type="Proteomes" id="UP000322234">
    <property type="component" value="Unassembled WGS sequence"/>
</dbReference>
<dbReference type="PROSITE" id="PS00678">
    <property type="entry name" value="WD_REPEATS_1"/>
    <property type="match status" value="1"/>
</dbReference>
<proteinExistence type="predicted"/>
<feature type="compositionally biased region" description="Basic and acidic residues" evidence="4">
    <location>
        <begin position="1"/>
        <end position="10"/>
    </location>
</feature>
<dbReference type="InterPro" id="IPR000409">
    <property type="entry name" value="BEACH_dom"/>
</dbReference>
<evidence type="ECO:0000259" key="6">
    <source>
        <dbReference type="PROSITE" id="PS51783"/>
    </source>
</evidence>
<dbReference type="PROSITE" id="PS50197">
    <property type="entry name" value="BEACH"/>
    <property type="match status" value="1"/>
</dbReference>
<dbReference type="InterPro" id="IPR011989">
    <property type="entry name" value="ARM-like"/>
</dbReference>
<evidence type="ECO:0000256" key="3">
    <source>
        <dbReference type="PROSITE-ProRule" id="PRU00221"/>
    </source>
</evidence>
<feature type="region of interest" description="Disordered" evidence="4">
    <location>
        <begin position="790"/>
        <end position="818"/>
    </location>
</feature>
<name>A0A6B0R7K7_9CETA</name>
<dbReference type="Gene3D" id="2.30.29.30">
    <property type="entry name" value="Pleckstrin-homology domain (PH domain)/Phosphotyrosine-binding domain (PTB)"/>
    <property type="match status" value="1"/>
</dbReference>
<reference evidence="7" key="1">
    <citation type="submission" date="2019-10" db="EMBL/GenBank/DDBJ databases">
        <title>The sequence and de novo assembly of the wild yak genome.</title>
        <authorList>
            <person name="Liu Y."/>
        </authorList>
    </citation>
    <scope>NUCLEOTIDE SEQUENCE [LARGE SCALE GENOMIC DNA]</scope>
    <source>
        <strain evidence="7">WY2019</strain>
    </source>
</reference>
<dbReference type="GO" id="GO:0019882">
    <property type="term" value="P:antigen processing and presentation"/>
    <property type="evidence" value="ECO:0007669"/>
    <property type="project" value="TreeGrafter"/>
</dbReference>
<dbReference type="CDD" id="cd01201">
    <property type="entry name" value="PH_BEACH"/>
    <property type="match status" value="1"/>
</dbReference>
<keyword evidence="2" id="KW-0677">Repeat</keyword>
<evidence type="ECO:0000313" key="8">
    <source>
        <dbReference type="Proteomes" id="UP000322234"/>
    </source>
</evidence>
<sequence>MEAKDVSEAEDRAEDPGSENKAQPDAAQPDFPPGGQTPGPTALWEMLERKFLEYQQLASRSPAEQQKSLLNLLPLFLKAWEHSVGIICFPSLQRLAEDVSNQFAQEIQKALVGKPAEQARVAAGKLLQWKGDADVPQEGHLLLKSVYVLTGTDAETLGRVAESGLPALLLQCLYLFFVFPLETDELLESDVQVQRMFVQMLLNICGEAQSLEGLLSGNELQSLMIATTCLREHSCCFWKEPTFCVLKTISKAQNVGVIQYLQAMDCIKISLQNLSRLVDTLPAPEVSEVVSLVLGFVKDSYPISSALFLEFETGEGYPLLLKVLLRYDGLTQSEADPHLEELLGLVVWLTTCGRSELKVFDSITYPQLEGFKFHQEASGVTVKNLQAFQVLQNVFHKVSDPIICTKVLSSIRTMWTWNPRNFFLLEWTLQPISQFVEIVPLKPTLVQRHFFQMLEALVFELRYVPHEILRKVQRLIQESPESLCTLVALQSVLRIAGGDPLFTDIFRDSGLLGLLLAQLRKHAKILRKSGNKEVNPGVQDTERELTCVMLKTVVTLLKGSVRNAVVLKDHGMVPFIKIFLDGECYRAASLSILEQLSVINAEEYMSIIVGALCSSTQGEIQLKLDLLKSLLRILETPKGRAAFRVSSGFNGLLSLLSDLEGSLQEPPLQTWGAVSPSQTLDLVLHTLCALSAALHLDPVNGDFFRRTGLFEKLAEDLCLLGCFGALEEEDAPPPSWEDTKARPFADLLSAAFSSASRLPPKIQSCLQILSFLDSMARGTLHLRRDLKDAPRTRQELAVDPQRAEPGSDPQGSFTQWPDLEERTDDSDAVIMHPGVLCIMVRLLPRLYHEDHPQLSREIQCSMASHIQSMVKSEKNRQVMCEAGMLRTLMTSCHKALTTSSSPLHSGLIRIFEKLASQAIEPDVLRQFLGLGIASPPSAATKKLSSSHACGGDSGCPGSQAAMPVPAEGSAVDPRDAGPHPASTQALKPMGLSQTSTTTLQTALSLISMTSPRNLQPQRAALAPSFVEFDMSVEGYGCLFVPTLATVMGTSTEYSVSGGIGTGAARSFPPPGGLSFSCWFLVGRHSAAAEGHPLRFLTLVRHLARTEQPFVCFSVSLCPEDLSLVVSTEEKEFQPLDVMELEDDPEPSAGRQLRVRCGQLLACGQWHHLAVVVTKEMKRNCTVFTYLDGQVIGSAKMLYIQALPGPFLSMDPSSFVDVYGYIATPRVWKQKSLLIWRLGPTYFFEEAISMETLEVINKLGPRYCGNFQAVHVQGEDPGVEATPLVAEEKVSFGLHIASSSVTSVADIRSTYNEVDSRLIAKEMNISSRDSVVPVFLLRNCAGHLSGSLRTIGAVAVGQLGVRVFHSSPAASSLDFIGGPAILLGLISLATDDHSMYAAVKVLHLVLTSNVMCDRLMQHICGYQIMAFLLRKKTSFLNHRIFQLILSITGTAELGFGPSVITNVGVFQHILCNFELWMNAADNLELSLFSHLVEILQSTREGPRNAEVAHQAQLIPKLVFLFNEPGLTPSKMRTVIAILGCQLRGHFSLQDLLRIALFVVYTLKPSSLNEKQICVDRAPDPSLPAGSQTSGKTIWLRNQLLEMLLSVISSSQLHLSSETKEEMFLNLGSDWFLLFVQGHMHPSTVVLGLKLLLHFLSSPSLRGRFKDGLPAGSWVERSSEGMDIVMDNLKSHPPTPDQSPCLLPGFRVLSDFLAHHVHIPEVYLIVSTFFLQTPLTELTDGPKDSLDAMLQWLLHKHHREEVLRAGLCTEGALLLLEMLKATMSQPSTGSGDSAWERTFPASVLQFLGLVHSAYPQDPAWRAPEFLQTLAAVTFPQGTQKGAVTESAQSTSSPEAEAEGDDAAEGLQAPAESRPTRKQLKEFMQLLLREFLLGAPNPKQWVPLEVLLEASPDNATTQQKRDFQSEILLSTMEIFHVMSGGHASMLRGSREPQPDAEAAAAPSLANISHFIQKLVEKLYSGMFSADPRHILLFITEHIMVVIENASAQKDTAISALYSSLNKVILYSLSKPHQSLSECLSLLSTLGFLQEHWDILFATYNSNASFLMCLMHCLLLLSARSYPEGFGLEPKPRMTPYHQVFLSPNEEVREKRGEEFPSLSDVQHNIQKTVRILWQQLVAQRRQELEDTFKIDLSVKPGESEVKIEEITPLWEETMLKAWQHYLASEKKSLASRSNVGHHSKVSSWSGSLSSAMRLMPGRQTKDPECKAEDFVSCIENYRRRGQELYASLYKDHVQRRRCGNIKAASAWTRIQEQLFGELGLWHQMAEATPCSQWELDWREGPARMRKRIRRLSPLEAPNQERLKESQDRNGNVSQINTEHQDELTLKEGESEADEVAGCTQLTFFPALHESLHSEDFLELCQERQVILQELLDHEKVTQKYSVVIVQGHLVCEGLLLFGQQHLYICENFTLSPVGDVYCTRHCLSNISDPFIFNMCSKDRSSDHYSCQRHSYGDLRELRQARFLLQDIALEVFFQNGYSKFLVFHNSDRSKVFKSLKGKGFTEDALNLRKPAVLALSPLCLFRQKRDISNFEYLMYLNTLAGRTYNDYMQYPVFPWVLADYTSQTLNLMNPKTFRDLSKPMGAQTKERKLKFIQRFKEVEKTEDVTARCHYCTHYSSAIIVASYLVRMPPFTQAFCSLQGGSFDVADRMFHSVKNAWESASRENMSDVRELTPEFFYLPEFLTNCNALEFGCMQDGTALGDVQLPPWADGDPRKFISLHRQALESDFVSANLHHWIDLIFGYKQQGSAAVEAVNTFHPYFYGDKVDLSSISDPLIRSTILGFVSNFGQVPKQLFTKPHPARTAAGKPSPGKDISTPASLPGHPQPFLYSLQSLRPSQVTVKGSESPKGAIGHIVPTEKTILAVETNKMLLPPHWSRTFSWGFDDFSCCLGSYGSDKASGAGGGWPQGLGLLLAAAEILVTFENLAAWGRCLCAACPSPTTIITAGTSAVVCVWELSMTKGRATGLRLKQALYGHTQAVTCLAASVTFSLLVSGSQDRTCILWDLDHLTHVARLPAHRDGVSAVAISDVSGTIVSCAGAHLSLWDVNGQPLASITTAWGPEGAITCCYVVEGPAWDTSHVIITGSRDGMVRIWKTEDVKMSVPGQAAPEEPWAPSSPSPRVHRWEKNLALCRELDVSVALTGKPSKANSAVTALAVSRNQTKLLGTLGAREHIQEARFQDWAQNTDTVAAQRRCKQVSCEDAPCLGCCPSSARHSRQWVRLGSGVAGFSGDLSLQGQGPQFTYWFKLQLILGESGLPCAFFLHLKIHGRGQAVSPSEKLQHLKIPASDHEGSALILTSPHLRLSRSLEREFTCLFNEIQLRQSGAAAENHKLKRREHPPREGQ</sequence>
<feature type="region of interest" description="Disordered" evidence="4">
    <location>
        <begin position="1838"/>
        <end position="1873"/>
    </location>
</feature>
<dbReference type="SMART" id="SM00320">
    <property type="entry name" value="WD40"/>
    <property type="match status" value="4"/>
</dbReference>
<dbReference type="InterPro" id="IPR036372">
    <property type="entry name" value="BEACH_dom_sf"/>
</dbReference>